<dbReference type="AlphaFoldDB" id="A0A2P2QVJ5"/>
<evidence type="ECO:0000313" key="1">
    <source>
        <dbReference type="EMBL" id="MBX71042.1"/>
    </source>
</evidence>
<sequence>MIELIFLDILCWRPRFHILSLSFVVAVEIEFHTCLDMIMCVLLN</sequence>
<organism evidence="1">
    <name type="scientific">Rhizophora mucronata</name>
    <name type="common">Asiatic mangrove</name>
    <dbReference type="NCBI Taxonomy" id="61149"/>
    <lineage>
        <taxon>Eukaryota</taxon>
        <taxon>Viridiplantae</taxon>
        <taxon>Streptophyta</taxon>
        <taxon>Embryophyta</taxon>
        <taxon>Tracheophyta</taxon>
        <taxon>Spermatophyta</taxon>
        <taxon>Magnoliopsida</taxon>
        <taxon>eudicotyledons</taxon>
        <taxon>Gunneridae</taxon>
        <taxon>Pentapetalae</taxon>
        <taxon>rosids</taxon>
        <taxon>fabids</taxon>
        <taxon>Malpighiales</taxon>
        <taxon>Rhizophoraceae</taxon>
        <taxon>Rhizophora</taxon>
    </lineage>
</organism>
<name>A0A2P2QVJ5_RHIMU</name>
<proteinExistence type="predicted"/>
<reference evidence="1" key="1">
    <citation type="submission" date="2018-02" db="EMBL/GenBank/DDBJ databases">
        <title>Rhizophora mucronata_Transcriptome.</title>
        <authorList>
            <person name="Meera S.P."/>
            <person name="Sreeshan A."/>
            <person name="Augustine A."/>
        </authorList>
    </citation>
    <scope>NUCLEOTIDE SEQUENCE</scope>
    <source>
        <tissue evidence="1">Leaf</tissue>
    </source>
</reference>
<dbReference type="EMBL" id="GGEC01090558">
    <property type="protein sequence ID" value="MBX71042.1"/>
    <property type="molecule type" value="Transcribed_RNA"/>
</dbReference>
<protein>
    <submittedName>
        <fullName evidence="1">Uncharacterized protein</fullName>
    </submittedName>
</protein>
<accession>A0A2P2QVJ5</accession>